<feature type="non-terminal residue" evidence="2">
    <location>
        <position position="1"/>
    </location>
</feature>
<keyword evidence="3" id="KW-1185">Reference proteome</keyword>
<organism evidence="2 3">
    <name type="scientific">Lentinula raphanica</name>
    <dbReference type="NCBI Taxonomy" id="153919"/>
    <lineage>
        <taxon>Eukaryota</taxon>
        <taxon>Fungi</taxon>
        <taxon>Dikarya</taxon>
        <taxon>Basidiomycota</taxon>
        <taxon>Agaricomycotina</taxon>
        <taxon>Agaricomycetes</taxon>
        <taxon>Agaricomycetidae</taxon>
        <taxon>Agaricales</taxon>
        <taxon>Marasmiineae</taxon>
        <taxon>Omphalotaceae</taxon>
        <taxon>Lentinula</taxon>
    </lineage>
</organism>
<dbReference type="Proteomes" id="UP001163846">
    <property type="component" value="Unassembled WGS sequence"/>
</dbReference>
<reference evidence="2" key="1">
    <citation type="submission" date="2022-08" db="EMBL/GenBank/DDBJ databases">
        <authorList>
            <consortium name="DOE Joint Genome Institute"/>
            <person name="Min B."/>
            <person name="Riley R."/>
            <person name="Sierra-Patev S."/>
            <person name="Naranjo-Ortiz M."/>
            <person name="Looney B."/>
            <person name="Konkel Z."/>
            <person name="Slot J.C."/>
            <person name="Sakamoto Y."/>
            <person name="Steenwyk J.L."/>
            <person name="Rokas A."/>
            <person name="Carro J."/>
            <person name="Camarero S."/>
            <person name="Ferreira P."/>
            <person name="Molpeceres G."/>
            <person name="Ruiz-Duenas F.J."/>
            <person name="Serrano A."/>
            <person name="Henrissat B."/>
            <person name="Drula E."/>
            <person name="Hughes K.W."/>
            <person name="Mata J.L."/>
            <person name="Ishikawa N.K."/>
            <person name="Vargas-Isla R."/>
            <person name="Ushijima S."/>
            <person name="Smith C.A."/>
            <person name="Ahrendt S."/>
            <person name="Andreopoulos W."/>
            <person name="He G."/>
            <person name="Labutti K."/>
            <person name="Lipzen A."/>
            <person name="Ng V."/>
            <person name="Sandor L."/>
            <person name="Barry K."/>
            <person name="Martinez A.T."/>
            <person name="Xiao Y."/>
            <person name="Gibbons J.G."/>
            <person name="Terashima K."/>
            <person name="Hibbett D.S."/>
            <person name="Grigoriev I.V."/>
        </authorList>
    </citation>
    <scope>NUCLEOTIDE SEQUENCE</scope>
    <source>
        <strain evidence="2">TFB9207</strain>
    </source>
</reference>
<evidence type="ECO:0000313" key="2">
    <source>
        <dbReference type="EMBL" id="KAJ3841083.1"/>
    </source>
</evidence>
<gene>
    <name evidence="2" type="ORF">F5878DRAFT_639859</name>
</gene>
<dbReference type="AlphaFoldDB" id="A0AA38PDT6"/>
<sequence>LVIQDESFDLPSILSKPRAAQKVNLEASLWSDYFVSLEASALFGSTKERDSAFKTLRDIDKLKKKCKRRDADFVDSSDYVDCAQKYSRQFVHPDDLWTFNEAWKTYKFKRIQDLARVGPDGQWLRIDSIPTATDVTALIIGNDFFDLPSLQSNPRTAQKVHLATRLWPDYFVYLDASVHFVSVGKKTSTFQSLRDIVELEHISERPTGFASNLDYITCALWYMKVYGGVKYAEHHKMDKVWKTYMASMPSPQPAPPGSAQIEQIEQTASVPSPQPARPGSAQIEQIEQLASVSSPQPAPPGSAQTEQIERSASVSSPQPAPPGSAQTEQIEQLASASHSQDPLKMRLRLGRVRNRDGSWAVKKFPHLRTDLTYVVLFDDQGFDLPSISDPETTSKRKRIPRTPNNAIDWQYFWDLRDVRFPGEKEKQSVFETLGNLDKLKGTCKTEIRDSFGYASCVVDYIGKTGYIKAAILSKDWESKVVGKRNEDLKEKKDLTENKAKDTKEAQTVSLRLRVGRVSTKSGAWLTKGQQPSRSSSTYVVLFGETTFFDFPSISNPEHPLKKNPIATNKKGIYRQCFWTLADVSFPDEETKNEVFSYLADLEKLEAACKMPITNDFEYAECVMKYIEMTEYFKKVVANNTGWGNVVDYRRKEIEAQAADNAGANSKPTDSSAGPSGGGSSRT</sequence>
<feature type="region of interest" description="Disordered" evidence="1">
    <location>
        <begin position="657"/>
        <end position="682"/>
    </location>
</feature>
<proteinExistence type="predicted"/>
<evidence type="ECO:0000256" key="1">
    <source>
        <dbReference type="SAM" id="MobiDB-lite"/>
    </source>
</evidence>
<comment type="caution">
    <text evidence="2">The sequence shown here is derived from an EMBL/GenBank/DDBJ whole genome shotgun (WGS) entry which is preliminary data.</text>
</comment>
<name>A0AA38PDT6_9AGAR</name>
<dbReference type="EMBL" id="MU806052">
    <property type="protein sequence ID" value="KAJ3841083.1"/>
    <property type="molecule type" value="Genomic_DNA"/>
</dbReference>
<feature type="compositionally biased region" description="Polar residues" evidence="1">
    <location>
        <begin position="326"/>
        <end position="340"/>
    </location>
</feature>
<feature type="region of interest" description="Disordered" evidence="1">
    <location>
        <begin position="249"/>
        <end position="342"/>
    </location>
</feature>
<protein>
    <submittedName>
        <fullName evidence="2">Uncharacterized protein</fullName>
    </submittedName>
</protein>
<accession>A0AA38PDT6</accession>
<evidence type="ECO:0000313" key="3">
    <source>
        <dbReference type="Proteomes" id="UP001163846"/>
    </source>
</evidence>
<feature type="compositionally biased region" description="Polar residues" evidence="1">
    <location>
        <begin position="261"/>
        <end position="271"/>
    </location>
</feature>